<dbReference type="AlphaFoldDB" id="A0A3N2D0D6"/>
<feature type="compositionally biased region" description="Basic and acidic residues" evidence="1">
    <location>
        <begin position="66"/>
        <end position="75"/>
    </location>
</feature>
<evidence type="ECO:0000256" key="1">
    <source>
        <dbReference type="SAM" id="MobiDB-lite"/>
    </source>
</evidence>
<proteinExistence type="predicted"/>
<organism evidence="2 3">
    <name type="scientific">Salana multivorans</name>
    <dbReference type="NCBI Taxonomy" id="120377"/>
    <lineage>
        <taxon>Bacteria</taxon>
        <taxon>Bacillati</taxon>
        <taxon>Actinomycetota</taxon>
        <taxon>Actinomycetes</taxon>
        <taxon>Micrococcales</taxon>
        <taxon>Beutenbergiaceae</taxon>
        <taxon>Salana</taxon>
    </lineage>
</organism>
<protein>
    <submittedName>
        <fullName evidence="2">Uncharacterized protein</fullName>
    </submittedName>
</protein>
<sequence length="289" mass="31513">MTDLGSENERTVEDVIIRLPRLACGRRDQVSTSIRDQDEDVVNTPVPQSPADVPTIPTPTAFQSDATEKSRSREVDNANELEIYVLGAAGPLGTSDQQRAMADAVLPELELTIRILSYHLTGSELHIWEVSDMPTGSYRPPRVSAGHRIDITPPCGVPLGSLDPLVGCQHVQARTLMASEPRARQRSAADLPARHRCRHSARGRRCRSHRSDTANSPCRPATQDHGAGSQRPVPAPLRPSHGPRNTADPASLRHRDPPSSQSGSDRTDPPDHLPQTMGSESQTHRESGY</sequence>
<gene>
    <name evidence="2" type="ORF">EDD28_2611</name>
</gene>
<accession>A0A3N2D0D6</accession>
<evidence type="ECO:0000313" key="3">
    <source>
        <dbReference type="Proteomes" id="UP000275356"/>
    </source>
</evidence>
<keyword evidence="3" id="KW-1185">Reference proteome</keyword>
<name>A0A3N2D0D6_9MICO</name>
<reference evidence="2 3" key="1">
    <citation type="submission" date="2018-11" db="EMBL/GenBank/DDBJ databases">
        <title>Sequencing the genomes of 1000 actinobacteria strains.</title>
        <authorList>
            <person name="Klenk H.-P."/>
        </authorList>
    </citation>
    <scope>NUCLEOTIDE SEQUENCE [LARGE SCALE GENOMIC DNA]</scope>
    <source>
        <strain evidence="2 3">DSM 13521</strain>
    </source>
</reference>
<dbReference type="EMBL" id="RKHQ01000002">
    <property type="protein sequence ID" value="ROR93203.1"/>
    <property type="molecule type" value="Genomic_DNA"/>
</dbReference>
<feature type="region of interest" description="Disordered" evidence="1">
    <location>
        <begin position="177"/>
        <end position="289"/>
    </location>
</feature>
<evidence type="ECO:0000313" key="2">
    <source>
        <dbReference type="EMBL" id="ROR93203.1"/>
    </source>
</evidence>
<feature type="compositionally biased region" description="Basic residues" evidence="1">
    <location>
        <begin position="194"/>
        <end position="208"/>
    </location>
</feature>
<comment type="caution">
    <text evidence="2">The sequence shown here is derived from an EMBL/GenBank/DDBJ whole genome shotgun (WGS) entry which is preliminary data.</text>
</comment>
<feature type="region of interest" description="Disordered" evidence="1">
    <location>
        <begin position="28"/>
        <end position="75"/>
    </location>
</feature>
<dbReference type="Proteomes" id="UP000275356">
    <property type="component" value="Unassembled WGS sequence"/>
</dbReference>